<evidence type="ECO:0000313" key="1">
    <source>
        <dbReference type="EMBL" id="MBK4715758.1"/>
    </source>
</evidence>
<dbReference type="AlphaFoldDB" id="A0A8K0XXJ8"/>
<dbReference type="RefSeq" id="WP_238713980.1">
    <property type="nucleotide sequence ID" value="NZ_JAEPBH010000025.1"/>
</dbReference>
<name>A0A8K0XXJ8_9ENTR</name>
<protein>
    <submittedName>
        <fullName evidence="1">Uncharacterized protein</fullName>
    </submittedName>
</protein>
<organism evidence="1 2">
    <name type="scientific">Tenebrionibacter intestinalis</name>
    <dbReference type="NCBI Taxonomy" id="2799638"/>
    <lineage>
        <taxon>Bacteria</taxon>
        <taxon>Pseudomonadati</taxon>
        <taxon>Pseudomonadota</taxon>
        <taxon>Gammaproteobacteria</taxon>
        <taxon>Enterobacterales</taxon>
        <taxon>Enterobacteriaceae</taxon>
        <taxon>Tenebrionibacter/Tenebrionicola group</taxon>
        <taxon>Tenebrionibacter</taxon>
    </lineage>
</organism>
<reference evidence="1" key="1">
    <citation type="submission" date="2021-01" db="EMBL/GenBank/DDBJ databases">
        <title>Intestinitalea alba gen. nov., sp. nov., a novel genus of the family Enterobacteriaceae, isolated from the gut of the plastic-eating mealworm Tenebrio molitor L.</title>
        <authorList>
            <person name="Yang Y."/>
        </authorList>
    </citation>
    <scope>NUCLEOTIDE SEQUENCE</scope>
    <source>
        <strain evidence="1">BIT-L3</strain>
    </source>
</reference>
<sequence length="157" mass="17922">MIKSLRNYEEWTLGVVGKKLLQIKGLIYSLDVPDFEHPQQLQLVFSKAVTISSLKCGKDGSTLVLTEHPMQEKELGEYGKETIIDISHIHPFANFIEKTLLKVFLIFSSVEDAYVGLRLDFENHLSLIIMNIGDEINIFEALSTTYEQIEGIRYSEL</sequence>
<accession>A0A8K0XXJ8</accession>
<dbReference type="EMBL" id="JAEPBH010000025">
    <property type="protein sequence ID" value="MBK4715758.1"/>
    <property type="molecule type" value="Genomic_DNA"/>
</dbReference>
<proteinExistence type="predicted"/>
<keyword evidence="2" id="KW-1185">Reference proteome</keyword>
<evidence type="ECO:0000313" key="2">
    <source>
        <dbReference type="Proteomes" id="UP000659047"/>
    </source>
</evidence>
<comment type="caution">
    <text evidence="1">The sequence shown here is derived from an EMBL/GenBank/DDBJ whole genome shotgun (WGS) entry which is preliminary data.</text>
</comment>
<gene>
    <name evidence="1" type="ORF">JJB97_10540</name>
</gene>
<dbReference type="Proteomes" id="UP000659047">
    <property type="component" value="Unassembled WGS sequence"/>
</dbReference>